<reference evidence="1" key="1">
    <citation type="submission" date="2015-02" db="EMBL/GenBank/DDBJ databases">
        <title>Genome Assembly of Bacillaceae bacterium MTCC 8252.</title>
        <authorList>
            <person name="Verma A."/>
            <person name="Khatri I."/>
            <person name="Mual P."/>
            <person name="Subramanian S."/>
            <person name="Krishnamurthi S."/>
        </authorList>
    </citation>
    <scope>NUCLEOTIDE SEQUENCE [LARGE SCALE GENOMIC DNA]</scope>
    <source>
        <strain evidence="1">MTCC 8252</strain>
    </source>
</reference>
<sequence length="41" mass="4687">MKTEQLPHPKANEMADEFVSSLSKLNRYFSITFVITAKKGE</sequence>
<dbReference type="EMBL" id="JWIR02000058">
    <property type="protein sequence ID" value="KKB36857.1"/>
    <property type="molecule type" value="Genomic_DNA"/>
</dbReference>
<comment type="caution">
    <text evidence="1">The sequence shown here is derived from an EMBL/GenBank/DDBJ whole genome shotgun (WGS) entry which is preliminary data.</text>
</comment>
<accession>A0A0F5HVH9</accession>
<dbReference type="AlphaFoldDB" id="A0A0F5HVH9"/>
<dbReference type="STRING" id="1221996.QY95_02931"/>
<protein>
    <submittedName>
        <fullName evidence="1">Uncharacterized protein</fullName>
    </submittedName>
</protein>
<organism evidence="1 2">
    <name type="scientific">Bacillus thermotolerans</name>
    <name type="common">Quasibacillus thermotolerans</name>
    <dbReference type="NCBI Taxonomy" id="1221996"/>
    <lineage>
        <taxon>Bacteria</taxon>
        <taxon>Bacillati</taxon>
        <taxon>Bacillota</taxon>
        <taxon>Bacilli</taxon>
        <taxon>Bacillales</taxon>
        <taxon>Bacillaceae</taxon>
        <taxon>Bacillus</taxon>
    </lineage>
</organism>
<evidence type="ECO:0000313" key="2">
    <source>
        <dbReference type="Proteomes" id="UP000031563"/>
    </source>
</evidence>
<gene>
    <name evidence="1" type="ORF">QY95_02931</name>
</gene>
<name>A0A0F5HVH9_BACTR</name>
<dbReference type="Proteomes" id="UP000031563">
    <property type="component" value="Unassembled WGS sequence"/>
</dbReference>
<keyword evidence="2" id="KW-1185">Reference proteome</keyword>
<proteinExistence type="predicted"/>
<evidence type="ECO:0000313" key="1">
    <source>
        <dbReference type="EMBL" id="KKB36857.1"/>
    </source>
</evidence>